<dbReference type="InterPro" id="IPR055348">
    <property type="entry name" value="DctQ"/>
</dbReference>
<reference evidence="11 12" key="1">
    <citation type="submission" date="2016-12" db="EMBL/GenBank/DDBJ databases">
        <authorList>
            <person name="Song W.-J."/>
            <person name="Kurnit D.M."/>
        </authorList>
    </citation>
    <scope>NUCLEOTIDE SEQUENCE [LARGE SCALE GENOMIC DNA]</scope>
    <source>
        <strain evidence="11 12">DSM 18488</strain>
    </source>
</reference>
<comment type="similarity">
    <text evidence="8">Belongs to the TRAP transporter small permease family.</text>
</comment>
<keyword evidence="2" id="KW-0813">Transport</keyword>
<evidence type="ECO:0000256" key="5">
    <source>
        <dbReference type="ARBA" id="ARBA00022692"/>
    </source>
</evidence>
<proteinExistence type="inferred from homology"/>
<evidence type="ECO:0000256" key="7">
    <source>
        <dbReference type="ARBA" id="ARBA00023136"/>
    </source>
</evidence>
<name>A0A1M7Y6B0_9BACT</name>
<keyword evidence="4" id="KW-0997">Cell inner membrane</keyword>
<feature type="transmembrane region" description="Helical" evidence="9">
    <location>
        <begin position="139"/>
        <end position="160"/>
    </location>
</feature>
<feature type="transmembrane region" description="Helical" evidence="9">
    <location>
        <begin position="56"/>
        <end position="72"/>
    </location>
</feature>
<keyword evidence="3" id="KW-1003">Cell membrane</keyword>
<dbReference type="Proteomes" id="UP000184603">
    <property type="component" value="Unassembled WGS sequence"/>
</dbReference>
<dbReference type="PANTHER" id="PTHR35011:SF4">
    <property type="entry name" value="SLL1102 PROTEIN"/>
    <property type="match status" value="1"/>
</dbReference>
<dbReference type="AlphaFoldDB" id="A0A1M7Y6B0"/>
<keyword evidence="6 9" id="KW-1133">Transmembrane helix</keyword>
<dbReference type="STRING" id="1121416.SAMN02745220_02181"/>
<feature type="transmembrane region" description="Helical" evidence="9">
    <location>
        <begin position="93"/>
        <end position="119"/>
    </location>
</feature>
<evidence type="ECO:0000256" key="2">
    <source>
        <dbReference type="ARBA" id="ARBA00022448"/>
    </source>
</evidence>
<keyword evidence="7 9" id="KW-0472">Membrane</keyword>
<dbReference type="OrthoDB" id="9795655at2"/>
<dbReference type="RefSeq" id="WP_073613480.1">
    <property type="nucleotide sequence ID" value="NZ_FRFE01000009.1"/>
</dbReference>
<evidence type="ECO:0000313" key="11">
    <source>
        <dbReference type="EMBL" id="SHO48187.1"/>
    </source>
</evidence>
<keyword evidence="5 9" id="KW-0812">Transmembrane</keyword>
<evidence type="ECO:0000256" key="4">
    <source>
        <dbReference type="ARBA" id="ARBA00022519"/>
    </source>
</evidence>
<sequence>MKIIKKIIALCDAVNEWIGSYLVSAAVFIFIAVIFSNVVMRYVFNTSSVFMSEVEWHLFAFIFLMGAGYTLLHDRHVRVDIFYSTMGEKKRALVNLLGVLFFLLPSCYLVLTTSIPWVITSYTVGEVSIDPGGIPARFALKAVLPIAYCLILMQGLSLGLKSFLVLFGSGDGSGKPPLSQSGNQV</sequence>
<evidence type="ECO:0000313" key="12">
    <source>
        <dbReference type="Proteomes" id="UP000184603"/>
    </source>
</evidence>
<feature type="domain" description="Tripartite ATP-independent periplasmic transporters DctQ component" evidence="10">
    <location>
        <begin position="31"/>
        <end position="156"/>
    </location>
</feature>
<comment type="subcellular location">
    <subcellularLocation>
        <location evidence="1">Cell inner membrane</location>
        <topology evidence="1">Multi-pass membrane protein</topology>
    </subcellularLocation>
</comment>
<evidence type="ECO:0000256" key="6">
    <source>
        <dbReference type="ARBA" id="ARBA00022989"/>
    </source>
</evidence>
<dbReference type="InterPro" id="IPR007387">
    <property type="entry name" value="TRAP_DctQ"/>
</dbReference>
<feature type="transmembrane region" description="Helical" evidence="9">
    <location>
        <begin position="21"/>
        <end position="44"/>
    </location>
</feature>
<keyword evidence="12" id="KW-1185">Reference proteome</keyword>
<evidence type="ECO:0000256" key="3">
    <source>
        <dbReference type="ARBA" id="ARBA00022475"/>
    </source>
</evidence>
<organism evidence="11 12">
    <name type="scientific">Desulfopila aestuarii DSM 18488</name>
    <dbReference type="NCBI Taxonomy" id="1121416"/>
    <lineage>
        <taxon>Bacteria</taxon>
        <taxon>Pseudomonadati</taxon>
        <taxon>Thermodesulfobacteriota</taxon>
        <taxon>Desulfobulbia</taxon>
        <taxon>Desulfobulbales</taxon>
        <taxon>Desulfocapsaceae</taxon>
        <taxon>Desulfopila</taxon>
    </lineage>
</organism>
<dbReference type="GO" id="GO:0005886">
    <property type="term" value="C:plasma membrane"/>
    <property type="evidence" value="ECO:0007669"/>
    <property type="project" value="UniProtKB-SubCell"/>
</dbReference>
<evidence type="ECO:0000256" key="8">
    <source>
        <dbReference type="ARBA" id="ARBA00038436"/>
    </source>
</evidence>
<protein>
    <submittedName>
        <fullName evidence="11">TRAP-type mannitol/chloroaromatic compound transport system, small permease component</fullName>
    </submittedName>
</protein>
<dbReference type="Pfam" id="PF04290">
    <property type="entry name" value="DctQ"/>
    <property type="match status" value="1"/>
</dbReference>
<dbReference type="EMBL" id="FRFE01000009">
    <property type="protein sequence ID" value="SHO48187.1"/>
    <property type="molecule type" value="Genomic_DNA"/>
</dbReference>
<evidence type="ECO:0000259" key="10">
    <source>
        <dbReference type="Pfam" id="PF04290"/>
    </source>
</evidence>
<evidence type="ECO:0000256" key="1">
    <source>
        <dbReference type="ARBA" id="ARBA00004429"/>
    </source>
</evidence>
<dbReference type="PANTHER" id="PTHR35011">
    <property type="entry name" value="2,3-DIKETO-L-GULONATE TRAP TRANSPORTER SMALL PERMEASE PROTEIN YIAM"/>
    <property type="match status" value="1"/>
</dbReference>
<accession>A0A1M7Y6B0</accession>
<evidence type="ECO:0000256" key="9">
    <source>
        <dbReference type="SAM" id="Phobius"/>
    </source>
</evidence>
<gene>
    <name evidence="11" type="ORF">SAMN02745220_02181</name>
</gene>